<proteinExistence type="predicted"/>
<name>A0AAN8WV03_HALRR</name>
<evidence type="ECO:0000313" key="3">
    <source>
        <dbReference type="Proteomes" id="UP001381693"/>
    </source>
</evidence>
<sequence length="221" mass="24323">CHVEGIYMQGYAVDSSDPYKKWKFTPLSTNVSMPTENGPVTSVLAEAFQAWLTSQTKKTGSNAYPYSDSGADVNGMLESIHLTNCLYSLMNHLRERGHDVLALCISLKLAPPKKSSASACSPTSGAHEYQQILNILFKIIGGQKPDMSFAVSLLTLLPKKEALKALNELIKRFGVEYTKLLSVAKAGKDFCNLNGLREVGEQLSVMHKKFSWGKQLSKFSI</sequence>
<dbReference type="PANTHER" id="PTHR15688:SF1">
    <property type="entry name" value="KINETOCHORE-ASSOCIATED PROTEIN 1"/>
    <property type="match status" value="1"/>
</dbReference>
<dbReference type="GO" id="GO:0007094">
    <property type="term" value="P:mitotic spindle assembly checkpoint signaling"/>
    <property type="evidence" value="ECO:0007669"/>
    <property type="project" value="TreeGrafter"/>
</dbReference>
<dbReference type="GO" id="GO:0000070">
    <property type="term" value="P:mitotic sister chromatid segregation"/>
    <property type="evidence" value="ECO:0007669"/>
    <property type="project" value="TreeGrafter"/>
</dbReference>
<dbReference type="Pfam" id="PF24515">
    <property type="entry name" value="ARM_KNTC1_3rd"/>
    <property type="match status" value="1"/>
</dbReference>
<protein>
    <recommendedName>
        <fullName evidence="1">KNTC1 third ARM-repeats domain-containing protein</fullName>
    </recommendedName>
</protein>
<evidence type="ECO:0000313" key="2">
    <source>
        <dbReference type="EMBL" id="KAK7066874.1"/>
    </source>
</evidence>
<feature type="domain" description="KNTC1 third ARM-repeats" evidence="1">
    <location>
        <begin position="132"/>
        <end position="221"/>
    </location>
</feature>
<dbReference type="GO" id="GO:0005828">
    <property type="term" value="C:kinetochore microtubule"/>
    <property type="evidence" value="ECO:0007669"/>
    <property type="project" value="TreeGrafter"/>
</dbReference>
<accession>A0AAN8WV03</accession>
<evidence type="ECO:0000259" key="1">
    <source>
        <dbReference type="Pfam" id="PF24515"/>
    </source>
</evidence>
<dbReference type="InterPro" id="IPR055405">
    <property type="entry name" value="ARM_KNTC1_3rd"/>
</dbReference>
<reference evidence="2 3" key="1">
    <citation type="submission" date="2023-11" db="EMBL/GenBank/DDBJ databases">
        <title>Halocaridina rubra genome assembly.</title>
        <authorList>
            <person name="Smith C."/>
        </authorList>
    </citation>
    <scope>NUCLEOTIDE SEQUENCE [LARGE SCALE GENOMIC DNA]</scope>
    <source>
        <strain evidence="2">EP-1</strain>
        <tissue evidence="2">Whole</tissue>
    </source>
</reference>
<dbReference type="GO" id="GO:1903394">
    <property type="term" value="P:protein localization to kinetochore involved in kinetochore assembly"/>
    <property type="evidence" value="ECO:0007669"/>
    <property type="project" value="TreeGrafter"/>
</dbReference>
<dbReference type="InterPro" id="IPR052802">
    <property type="entry name" value="KNTC1"/>
</dbReference>
<dbReference type="GO" id="GO:1990423">
    <property type="term" value="C:RZZ complex"/>
    <property type="evidence" value="ECO:0007669"/>
    <property type="project" value="TreeGrafter"/>
</dbReference>
<dbReference type="Proteomes" id="UP001381693">
    <property type="component" value="Unassembled WGS sequence"/>
</dbReference>
<organism evidence="2 3">
    <name type="scientific">Halocaridina rubra</name>
    <name type="common">Hawaiian red shrimp</name>
    <dbReference type="NCBI Taxonomy" id="373956"/>
    <lineage>
        <taxon>Eukaryota</taxon>
        <taxon>Metazoa</taxon>
        <taxon>Ecdysozoa</taxon>
        <taxon>Arthropoda</taxon>
        <taxon>Crustacea</taxon>
        <taxon>Multicrustacea</taxon>
        <taxon>Malacostraca</taxon>
        <taxon>Eumalacostraca</taxon>
        <taxon>Eucarida</taxon>
        <taxon>Decapoda</taxon>
        <taxon>Pleocyemata</taxon>
        <taxon>Caridea</taxon>
        <taxon>Atyoidea</taxon>
        <taxon>Atyidae</taxon>
        <taxon>Halocaridina</taxon>
    </lineage>
</organism>
<comment type="caution">
    <text evidence="2">The sequence shown here is derived from an EMBL/GenBank/DDBJ whole genome shotgun (WGS) entry which is preliminary data.</text>
</comment>
<gene>
    <name evidence="2" type="ORF">SK128_011253</name>
</gene>
<feature type="non-terminal residue" evidence="2">
    <location>
        <position position="1"/>
    </location>
</feature>
<dbReference type="GO" id="GO:0031267">
    <property type="term" value="F:small GTPase binding"/>
    <property type="evidence" value="ECO:0007669"/>
    <property type="project" value="TreeGrafter"/>
</dbReference>
<keyword evidence="3" id="KW-1185">Reference proteome</keyword>
<dbReference type="AlphaFoldDB" id="A0AAN8WV03"/>
<dbReference type="GO" id="GO:0005737">
    <property type="term" value="C:cytoplasm"/>
    <property type="evidence" value="ECO:0007669"/>
    <property type="project" value="TreeGrafter"/>
</dbReference>
<dbReference type="PANTHER" id="PTHR15688">
    <property type="entry name" value="KINETOCHORE-ASSOCIATED PROTEIN 1"/>
    <property type="match status" value="1"/>
</dbReference>
<dbReference type="EMBL" id="JAXCGZ010018990">
    <property type="protein sequence ID" value="KAK7066874.1"/>
    <property type="molecule type" value="Genomic_DNA"/>
</dbReference>